<proteinExistence type="predicted"/>
<feature type="coiled-coil region" evidence="1">
    <location>
        <begin position="1310"/>
        <end position="1358"/>
    </location>
</feature>
<evidence type="ECO:0000256" key="2">
    <source>
        <dbReference type="SAM" id="MobiDB-lite"/>
    </source>
</evidence>
<comment type="caution">
    <text evidence="3">The sequence shown here is derived from an EMBL/GenBank/DDBJ whole genome shotgun (WGS) entry which is preliminary data.</text>
</comment>
<gene>
    <name evidence="3" type="ORF">Zm00014a_028101</name>
</gene>
<dbReference type="PROSITE" id="PS51257">
    <property type="entry name" value="PROKAR_LIPOPROTEIN"/>
    <property type="match status" value="1"/>
</dbReference>
<feature type="region of interest" description="Disordered" evidence="2">
    <location>
        <begin position="842"/>
        <end position="864"/>
    </location>
</feature>
<organism evidence="3">
    <name type="scientific">Zea mays</name>
    <name type="common">Maize</name>
    <dbReference type="NCBI Taxonomy" id="4577"/>
    <lineage>
        <taxon>Eukaryota</taxon>
        <taxon>Viridiplantae</taxon>
        <taxon>Streptophyta</taxon>
        <taxon>Embryophyta</taxon>
        <taxon>Tracheophyta</taxon>
        <taxon>Spermatophyta</taxon>
        <taxon>Magnoliopsida</taxon>
        <taxon>Liliopsida</taxon>
        <taxon>Poales</taxon>
        <taxon>Poaceae</taxon>
        <taxon>PACMAD clade</taxon>
        <taxon>Panicoideae</taxon>
        <taxon>Andropogonodae</taxon>
        <taxon>Andropogoneae</taxon>
        <taxon>Tripsacinae</taxon>
        <taxon>Zea</taxon>
    </lineage>
</organism>
<feature type="region of interest" description="Disordered" evidence="2">
    <location>
        <begin position="698"/>
        <end position="734"/>
    </location>
</feature>
<name>A0A3L6ENK6_MAIZE</name>
<dbReference type="EMBL" id="NCVQ01000006">
    <property type="protein sequence ID" value="PWZ22465.1"/>
    <property type="molecule type" value="Genomic_DNA"/>
</dbReference>
<feature type="region of interest" description="Disordered" evidence="2">
    <location>
        <begin position="383"/>
        <end position="402"/>
    </location>
</feature>
<feature type="region of interest" description="Disordered" evidence="2">
    <location>
        <begin position="629"/>
        <end position="654"/>
    </location>
</feature>
<evidence type="ECO:0000313" key="3">
    <source>
        <dbReference type="EMBL" id="PWZ22465.1"/>
    </source>
</evidence>
<feature type="region of interest" description="Disordered" evidence="2">
    <location>
        <begin position="1007"/>
        <end position="1031"/>
    </location>
</feature>
<sequence>MKQTARPWCRYVVPSSLSSSSCDSLLRVSGLDTMRGGASKGKAPLRIVNPLDIIRSKKQRDNPVVDPTKSVETSRDAVVPSTLDGLAHAALDALHMHHAEIMGSQDALRAMDVSEDYDVDQFFNLGPNVPLEETSGGLDTMNGGASKVKAPLRIVNPLDVIRLKKQRVDLSANHAKSAETSRGEAVPCVLEGVTPAIPNAPYMHHAKVLGLQDIPWDRDVSLEDHDVDQILNLGPNELSEKMSGGVGLDTMHGATSKGKAPLLIVNPLDVIRSRKLRVGPAADPVKSVETSRGKAVPSVSEGVTPAALDAPHEEQQRADPAAYSTKMADTSHGKPVCLRIVNPLGPIRSRKRRVSHAAYLAKSSETSRGDGTLRVGGCRTGSPRCSAHASCRGHGNSRRYTGASKDKAPLRIVNPLDVVLSKQRAGLAADPAKSIDTSRGEVAPFMSKGVAPTTPDALHVHHAGVLGPQGAPRLGDVSLEGFDMDQILNSGPNVLSEETSDSAGLHTMREGTSKDVIRSKKRRADHAVDLAESAETSRGEAVPSVSEGVTPAALDAPYVHHVEALGPQDTPQAKDVSVEDHDVDQILNLGSNVLLETSGGAGHDTMCGATSKRMAPVLIVNHLDVIRSRKRSVSPATDPVKSADTSRGKAVPSVLDGVTPATLDARHVRRDEVSGPQDALRASDVSVDHHDVNQNLILGPNVRPKETSGGAESAETSRGEAVPSMSEGVTPPAPDAPYVRYGEVLGPQDTPQARDVSVEDHDVDQILNLGSNVLSEEASCGTGHDTISGATSKGKAPLLIVNPLDVIRSRKLRVGPAADPVKSVETSRGKAVPSVLEGVTPAALDAPHEEQQRADPAAYSTKMADTSHGKPVCLRIVNPLGPIRSWKRRVSHAAYLAKSSETSRGEVVPFELEAVALAAPDAPHMHRVEVMGTQDATQRAGLAADPAKSIDTSRGEVVPFVSEGVAPTTPDALYVHHAGVLGPQGAPRLGDVSLEGFDMDQILNSGPNVLSEETSDSAEALGPQDTPRAGDVSVEEHDVDQNLNLVPNVLSEETSGGAGHDTMCGATSKGKAPLLIVNPLDVIRSRKRRFDPTTDPVKSAETSRGKVVPFVSEGVAPAAPDAPHMRRAEVSGPQDAPWASDVSVEDHDVNKNLILGPNVWPKETSGAAGLDTMHGGTLNESAETSCGEAVPSVSEGVTPVAPGAPYVHHVEVLGPQDTPRARDVSVEDHDVDQILNFGPNVLPEETSGGADYWSFRVQNQSKNKKGNKQSMEFITVKYGRNTTDRASRKKGLLGVFAERLASEAQSSAVVSRLTSEKKALSHELERSRADSSDLARRLEAAEAESRRLLALLAESNKERESLCREVRQRRPFRLGMARPEPYSGDMNWDDKGDGLSLCRTGGPMLVLS</sequence>
<evidence type="ECO:0000256" key="1">
    <source>
        <dbReference type="SAM" id="Coils"/>
    </source>
</evidence>
<accession>A0A3L6ENK6</accession>
<keyword evidence="1" id="KW-0175">Coiled coil</keyword>
<feature type="region of interest" description="Disordered" evidence="2">
    <location>
        <begin position="279"/>
        <end position="319"/>
    </location>
</feature>
<protein>
    <submittedName>
        <fullName evidence="3">Uncharacterized protein</fullName>
    </submittedName>
</protein>
<dbReference type="Proteomes" id="UP000251960">
    <property type="component" value="Chromosome 5"/>
</dbReference>
<reference evidence="3" key="1">
    <citation type="journal article" date="2018" name="Nat. Genet.">
        <title>Extensive intraspecific gene order and gene structural variations between Mo17 and other maize genomes.</title>
        <authorList>
            <person name="Sun S."/>
            <person name="Zhou Y."/>
            <person name="Chen J."/>
            <person name="Shi J."/>
            <person name="Zhao H."/>
            <person name="Zhao H."/>
            <person name="Song W."/>
            <person name="Zhang M."/>
            <person name="Cui Y."/>
            <person name="Dong X."/>
            <person name="Liu H."/>
            <person name="Ma X."/>
            <person name="Jiao Y."/>
            <person name="Wang B."/>
            <person name="Wei X."/>
            <person name="Stein J.C."/>
            <person name="Glaubitz J.C."/>
            <person name="Lu F."/>
            <person name="Yu G."/>
            <person name="Liang C."/>
            <person name="Fengler K."/>
            <person name="Li B."/>
            <person name="Rafalski A."/>
            <person name="Schnable P.S."/>
            <person name="Ware D.H."/>
            <person name="Buckler E.S."/>
            <person name="Lai J."/>
        </authorList>
    </citation>
    <scope>NUCLEOTIDE SEQUENCE [LARGE SCALE GENOMIC DNA]</scope>
    <source>
        <tissue evidence="3">Seedling</tissue>
    </source>
</reference>